<dbReference type="GO" id="GO:0009279">
    <property type="term" value="C:cell outer membrane"/>
    <property type="evidence" value="ECO:0007669"/>
    <property type="project" value="UniProtKB-SubCell"/>
</dbReference>
<evidence type="ECO:0000256" key="9">
    <source>
        <dbReference type="SAM" id="SignalP"/>
    </source>
</evidence>
<dbReference type="STRING" id="1166340.SAMN05192583_3115"/>
<dbReference type="InterPro" id="IPR051906">
    <property type="entry name" value="TolC-like"/>
</dbReference>
<dbReference type="EMBL" id="FOCF01000009">
    <property type="protein sequence ID" value="SEN60008.1"/>
    <property type="molecule type" value="Genomic_DNA"/>
</dbReference>
<evidence type="ECO:0000256" key="7">
    <source>
        <dbReference type="ARBA" id="ARBA00023237"/>
    </source>
</evidence>
<dbReference type="NCBIfam" id="TIGR01844">
    <property type="entry name" value="type_I_sec_TolC"/>
    <property type="match status" value="1"/>
</dbReference>
<name>A0A1H8HWC3_9SPHN</name>
<evidence type="ECO:0000313" key="11">
    <source>
        <dbReference type="Proteomes" id="UP000199206"/>
    </source>
</evidence>
<keyword evidence="3" id="KW-0813">Transport</keyword>
<evidence type="ECO:0000256" key="5">
    <source>
        <dbReference type="ARBA" id="ARBA00022692"/>
    </source>
</evidence>
<accession>A0A1H8HWC3</accession>
<dbReference type="InterPro" id="IPR003423">
    <property type="entry name" value="OMP_efflux"/>
</dbReference>
<feature type="region of interest" description="Disordered" evidence="8">
    <location>
        <begin position="472"/>
        <end position="523"/>
    </location>
</feature>
<dbReference type="Gene3D" id="1.20.1600.10">
    <property type="entry name" value="Outer membrane efflux proteins (OEP)"/>
    <property type="match status" value="1"/>
</dbReference>
<dbReference type="PANTHER" id="PTHR30026:SF22">
    <property type="entry name" value="OUTER MEMBRANE EFFLUX PROTEIN"/>
    <property type="match status" value="1"/>
</dbReference>
<keyword evidence="7" id="KW-0998">Cell outer membrane</keyword>
<dbReference type="Proteomes" id="UP000199206">
    <property type="component" value="Unassembled WGS sequence"/>
</dbReference>
<evidence type="ECO:0000256" key="2">
    <source>
        <dbReference type="ARBA" id="ARBA00007613"/>
    </source>
</evidence>
<keyword evidence="6" id="KW-0472">Membrane</keyword>
<dbReference type="PANTHER" id="PTHR30026">
    <property type="entry name" value="OUTER MEMBRANE PROTEIN TOLC"/>
    <property type="match status" value="1"/>
</dbReference>
<evidence type="ECO:0000256" key="8">
    <source>
        <dbReference type="SAM" id="MobiDB-lite"/>
    </source>
</evidence>
<keyword evidence="11" id="KW-1185">Reference proteome</keyword>
<keyword evidence="4" id="KW-1134">Transmembrane beta strand</keyword>
<evidence type="ECO:0000256" key="1">
    <source>
        <dbReference type="ARBA" id="ARBA00004442"/>
    </source>
</evidence>
<feature type="compositionally biased region" description="Pro residues" evidence="8">
    <location>
        <begin position="512"/>
        <end position="523"/>
    </location>
</feature>
<dbReference type="Pfam" id="PF02321">
    <property type="entry name" value="OEP"/>
    <property type="match status" value="2"/>
</dbReference>
<organism evidence="10 11">
    <name type="scientific">Sphingomonas gellani</name>
    <dbReference type="NCBI Taxonomy" id="1166340"/>
    <lineage>
        <taxon>Bacteria</taxon>
        <taxon>Pseudomonadati</taxon>
        <taxon>Pseudomonadota</taxon>
        <taxon>Alphaproteobacteria</taxon>
        <taxon>Sphingomonadales</taxon>
        <taxon>Sphingomonadaceae</taxon>
        <taxon>Sphingomonas</taxon>
    </lineage>
</organism>
<reference evidence="11" key="1">
    <citation type="submission" date="2016-10" db="EMBL/GenBank/DDBJ databases">
        <authorList>
            <person name="Varghese N."/>
            <person name="Submissions S."/>
        </authorList>
    </citation>
    <scope>NUCLEOTIDE SEQUENCE [LARGE SCALE GENOMIC DNA]</scope>
    <source>
        <strain evidence="11">S6-262</strain>
    </source>
</reference>
<protein>
    <submittedName>
        <fullName evidence="10">Outer membrane protein</fullName>
    </submittedName>
</protein>
<feature type="signal peptide" evidence="9">
    <location>
        <begin position="1"/>
        <end position="26"/>
    </location>
</feature>
<dbReference type="InterPro" id="IPR010130">
    <property type="entry name" value="T1SS_OMP_TolC"/>
</dbReference>
<dbReference type="GO" id="GO:0015562">
    <property type="term" value="F:efflux transmembrane transporter activity"/>
    <property type="evidence" value="ECO:0007669"/>
    <property type="project" value="InterPro"/>
</dbReference>
<proteinExistence type="inferred from homology"/>
<dbReference type="OrthoDB" id="9789368at2"/>
<evidence type="ECO:0000256" key="3">
    <source>
        <dbReference type="ARBA" id="ARBA00022448"/>
    </source>
</evidence>
<comment type="similarity">
    <text evidence="2">Belongs to the outer membrane factor (OMF) (TC 1.B.17) family.</text>
</comment>
<evidence type="ECO:0000313" key="10">
    <source>
        <dbReference type="EMBL" id="SEN60008.1"/>
    </source>
</evidence>
<evidence type="ECO:0000256" key="4">
    <source>
        <dbReference type="ARBA" id="ARBA00022452"/>
    </source>
</evidence>
<dbReference type="GO" id="GO:1990281">
    <property type="term" value="C:efflux pump complex"/>
    <property type="evidence" value="ECO:0007669"/>
    <property type="project" value="TreeGrafter"/>
</dbReference>
<sequence>MGTWKKAQLACATMLMSAWTVTPAGADSLGQAIADAYRNNPQLEAQRAQLRAVDEQVIQAASPYRLNLGINGTFAYDQQRQRNFLDNFERVSNRRMGVSVSASQILLNGGRTAAAVSAAEATVFSGRERLREVENFILLEVVDSYVSVRRDTLLVAIQQRSVDSYSRQVQQAQARERAGDLTRTDIAQATAQLEIIRTQLLQSQANLEASRSRFAAVVGRNPGVLDPEPQLPGIPGSLDLAYRVAENESPTLWQTIFNERAAKAQISAQRAERNPILSVTGSYGYVSPDSYQTRDLGRAISGAATVTMPLLSQGIIGSRVRAAIAGQQQAQFLVEATRRSVDQQVLTSWNQTISSRDQVVAGERGVTAAEAALEGVRRGFAEGFRSNFEVLDSEQRLLNAQIIVATANYTRYVNQANLLAYMGRLQASLIVQAAPEYDETANLAEQRRHQFGPFQTVLQPIDKALRVPNWSERSRPAPLVPAATDANVRASTTPPPEGALGTALPVTADARPPLPDPDSAPVR</sequence>
<comment type="subcellular location">
    <subcellularLocation>
        <location evidence="1">Cell outer membrane</location>
    </subcellularLocation>
</comment>
<dbReference type="AlphaFoldDB" id="A0A1H8HWC3"/>
<keyword evidence="5" id="KW-0812">Transmembrane</keyword>
<feature type="chain" id="PRO_5011743423" evidence="9">
    <location>
        <begin position="27"/>
        <end position="523"/>
    </location>
</feature>
<dbReference type="GO" id="GO:0015288">
    <property type="term" value="F:porin activity"/>
    <property type="evidence" value="ECO:0007669"/>
    <property type="project" value="TreeGrafter"/>
</dbReference>
<keyword evidence="9" id="KW-0732">Signal</keyword>
<gene>
    <name evidence="10" type="ORF">SAMN05192583_3115</name>
</gene>
<dbReference type="RefSeq" id="WP_093666641.1">
    <property type="nucleotide sequence ID" value="NZ_FOCF01000009.1"/>
</dbReference>
<evidence type="ECO:0000256" key="6">
    <source>
        <dbReference type="ARBA" id="ARBA00023136"/>
    </source>
</evidence>
<dbReference type="SUPFAM" id="SSF56954">
    <property type="entry name" value="Outer membrane efflux proteins (OEP)"/>
    <property type="match status" value="1"/>
</dbReference>